<keyword evidence="3" id="KW-1185">Reference proteome</keyword>
<accession>A0A5C7H3X8</accession>
<dbReference type="Proteomes" id="UP000323000">
    <property type="component" value="Chromosome 11"/>
</dbReference>
<comment type="caution">
    <text evidence="2">The sequence shown here is derived from an EMBL/GenBank/DDBJ whole genome shotgun (WGS) entry which is preliminary data.</text>
</comment>
<dbReference type="EMBL" id="VAHF01000011">
    <property type="protein sequence ID" value="TXG50966.1"/>
    <property type="molecule type" value="Genomic_DNA"/>
</dbReference>
<feature type="region of interest" description="Disordered" evidence="1">
    <location>
        <begin position="170"/>
        <end position="196"/>
    </location>
</feature>
<dbReference type="AlphaFoldDB" id="A0A5C7H3X8"/>
<evidence type="ECO:0000256" key="1">
    <source>
        <dbReference type="SAM" id="MobiDB-lite"/>
    </source>
</evidence>
<evidence type="ECO:0000313" key="2">
    <source>
        <dbReference type="EMBL" id="TXG50966.1"/>
    </source>
</evidence>
<sequence>MAESEIVKLYENLSLADEDGAIHEMSEEDLQEGEVEVDLCLVGKILYEKPKGMGNISHMRFNKVELWIQIHDVPIICMNRRTSKWMAEQIGRVIDIPTESKDCWGKFMKVENPTDSIRDPKEATKFSHTNILARLSGSGSSQIHRLRLEGPSDEAKLSSKKSVEIGKEVSGPGLMVSNSTNNESGSALNKDGPNLERGPIEEMIMVVPSQPEEQTVQRSQTPEIGKDWRELRRHKLIRSISPVYFVICKWPTRNYDWAKLERSGYRESPSVLSLEEANETTFSKIYLSIGSKNLSNQIAVKNREIENLYKSCEKDGVMTVIKDLEKSVEEILDCEELFWKQRFKAEWLEARDRNSKFFHARASARKKKNSIHMLYNNEGRIEDTNEGMAIVIQEYFHSIF</sequence>
<feature type="compositionally biased region" description="Polar residues" evidence="1">
    <location>
        <begin position="176"/>
        <end position="187"/>
    </location>
</feature>
<proteinExistence type="predicted"/>
<gene>
    <name evidence="2" type="ORF">EZV62_023490</name>
</gene>
<evidence type="ECO:0000313" key="3">
    <source>
        <dbReference type="Proteomes" id="UP000323000"/>
    </source>
</evidence>
<dbReference type="OrthoDB" id="1938551at2759"/>
<name>A0A5C7H3X8_9ROSI</name>
<protein>
    <submittedName>
        <fullName evidence="2">Uncharacterized protein</fullName>
    </submittedName>
</protein>
<organism evidence="2 3">
    <name type="scientific">Acer yangbiense</name>
    <dbReference type="NCBI Taxonomy" id="1000413"/>
    <lineage>
        <taxon>Eukaryota</taxon>
        <taxon>Viridiplantae</taxon>
        <taxon>Streptophyta</taxon>
        <taxon>Embryophyta</taxon>
        <taxon>Tracheophyta</taxon>
        <taxon>Spermatophyta</taxon>
        <taxon>Magnoliopsida</taxon>
        <taxon>eudicotyledons</taxon>
        <taxon>Gunneridae</taxon>
        <taxon>Pentapetalae</taxon>
        <taxon>rosids</taxon>
        <taxon>malvids</taxon>
        <taxon>Sapindales</taxon>
        <taxon>Sapindaceae</taxon>
        <taxon>Hippocastanoideae</taxon>
        <taxon>Acereae</taxon>
        <taxon>Acer</taxon>
    </lineage>
</organism>
<reference evidence="3" key="1">
    <citation type="journal article" date="2019" name="Gigascience">
        <title>De novo genome assembly of the endangered Acer yangbiense, a plant species with extremely small populations endemic to Yunnan Province, China.</title>
        <authorList>
            <person name="Yang J."/>
            <person name="Wariss H.M."/>
            <person name="Tao L."/>
            <person name="Zhang R."/>
            <person name="Yun Q."/>
            <person name="Hollingsworth P."/>
            <person name="Dao Z."/>
            <person name="Luo G."/>
            <person name="Guo H."/>
            <person name="Ma Y."/>
            <person name="Sun W."/>
        </authorList>
    </citation>
    <scope>NUCLEOTIDE SEQUENCE [LARGE SCALE GENOMIC DNA]</scope>
    <source>
        <strain evidence="3">cv. Malutang</strain>
    </source>
</reference>